<feature type="compositionally biased region" description="Low complexity" evidence="1">
    <location>
        <begin position="531"/>
        <end position="543"/>
    </location>
</feature>
<proteinExistence type="predicted"/>
<keyword evidence="3" id="KW-1185">Reference proteome</keyword>
<feature type="compositionally biased region" description="Polar residues" evidence="1">
    <location>
        <begin position="574"/>
        <end position="584"/>
    </location>
</feature>
<feature type="compositionally biased region" description="Low complexity" evidence="1">
    <location>
        <begin position="592"/>
        <end position="606"/>
    </location>
</feature>
<evidence type="ECO:0000313" key="3">
    <source>
        <dbReference type="Proteomes" id="UP000193920"/>
    </source>
</evidence>
<dbReference type="OrthoDB" id="2154226at2759"/>
<feature type="compositionally biased region" description="Low complexity" evidence="1">
    <location>
        <begin position="314"/>
        <end position="325"/>
    </location>
</feature>
<accession>A0A1Y2BSI2</accession>
<comment type="caution">
    <text evidence="2">The sequence shown here is derived from an EMBL/GenBank/DDBJ whole genome shotgun (WGS) entry which is preliminary data.</text>
</comment>
<feature type="region of interest" description="Disordered" evidence="1">
    <location>
        <begin position="647"/>
        <end position="686"/>
    </location>
</feature>
<protein>
    <submittedName>
        <fullName evidence="2">Uncharacterized protein</fullName>
    </submittedName>
</protein>
<evidence type="ECO:0000256" key="1">
    <source>
        <dbReference type="SAM" id="MobiDB-lite"/>
    </source>
</evidence>
<feature type="region of interest" description="Disordered" evidence="1">
    <location>
        <begin position="522"/>
        <end position="555"/>
    </location>
</feature>
<gene>
    <name evidence="2" type="ORF">LY90DRAFT_672737</name>
</gene>
<evidence type="ECO:0000313" key="2">
    <source>
        <dbReference type="EMBL" id="ORY37711.1"/>
    </source>
</evidence>
<dbReference type="EMBL" id="MCOG01000141">
    <property type="protein sequence ID" value="ORY37711.1"/>
    <property type="molecule type" value="Genomic_DNA"/>
</dbReference>
<dbReference type="AlphaFoldDB" id="A0A1Y2BSI2"/>
<name>A0A1Y2BSI2_9FUNG</name>
<sequence>MGDTAGALLEDFYYRQFFNTSLNLNIENSFQSLETLTNESSNQLRIITPERNVNFEDVNSRHNRNDNLFEDENKLSDKSTTLFRNSHEYDTLLPSIESVVTDNDLSDLAHEFEEYGKSFTRDNISIKKEERDNLFPISEPAKKDFSKKFRVEIDPKSKYTYNNLYNINTEIFSPTSTSYKFNNKNENEEKKFVNDGERLDLRFIQNALLFNNKKGDRELYNPNENILKALNDTNNKRNTKSSFIDIDFDLNTKHLSAITKVEKDNFSINEDDDISLYSKNKMSYQNTRPTYLTNHQPSQPIQSNFYNKTTKRVSSSPKPSPLSESNTDHYNRMENNYEKTKINDSFNFKDYLSLPFEKEMRNSTRNIHSKENNVNDSKSSDDIPLANITERRIKPLSTPSLSTLSISVPGDKKSSMNTTNNSVEKSKKLNSKPLIDLTEENENVDYLKSEFENSIANDNPKRKVSTKMSKKKKKKYYFSYCCSSKVLENSFIEEGSNSSRYINKDLYIKHQKEQIHSFEVKRLNNSKEKSSNSSSSISQPSNKSNRKSIVSFKPNYLSRRSDEYNEMDHENKINRNQSLSSVSSVDDKESTYSDSTSLSSNASNYSSEFESMTSEKKFIMEMNNYLDINLNKSPPKSIIVPTNQTNSQYIQSRKSESPSSFVKTPSSPNNNISKTQNTKSTISNTSSFYDRKKQHVKYCTSYEIDENGNWKLVERRYNDSKILKVETISRKMI</sequence>
<feature type="region of interest" description="Disordered" evidence="1">
    <location>
        <begin position="404"/>
        <end position="427"/>
    </location>
</feature>
<organism evidence="2 3">
    <name type="scientific">Neocallimastix californiae</name>
    <dbReference type="NCBI Taxonomy" id="1754190"/>
    <lineage>
        <taxon>Eukaryota</taxon>
        <taxon>Fungi</taxon>
        <taxon>Fungi incertae sedis</taxon>
        <taxon>Chytridiomycota</taxon>
        <taxon>Chytridiomycota incertae sedis</taxon>
        <taxon>Neocallimastigomycetes</taxon>
        <taxon>Neocallimastigales</taxon>
        <taxon>Neocallimastigaceae</taxon>
        <taxon>Neocallimastix</taxon>
    </lineage>
</organism>
<feature type="region of interest" description="Disordered" evidence="1">
    <location>
        <begin position="288"/>
        <end position="329"/>
    </location>
</feature>
<dbReference type="Proteomes" id="UP000193920">
    <property type="component" value="Unassembled WGS sequence"/>
</dbReference>
<feature type="compositionally biased region" description="Polar residues" evidence="1">
    <location>
        <begin position="288"/>
        <end position="308"/>
    </location>
</feature>
<feature type="region of interest" description="Disordered" evidence="1">
    <location>
        <begin position="568"/>
        <end position="606"/>
    </location>
</feature>
<reference evidence="2 3" key="1">
    <citation type="submission" date="2016-08" db="EMBL/GenBank/DDBJ databases">
        <title>A Parts List for Fungal Cellulosomes Revealed by Comparative Genomics.</title>
        <authorList>
            <consortium name="DOE Joint Genome Institute"/>
            <person name="Haitjema C.H."/>
            <person name="Gilmore S.P."/>
            <person name="Henske J.K."/>
            <person name="Solomon K.V."/>
            <person name="De Groot R."/>
            <person name="Kuo A."/>
            <person name="Mondo S.J."/>
            <person name="Salamov A.A."/>
            <person name="Labutti K."/>
            <person name="Zhao Z."/>
            <person name="Chiniquy J."/>
            <person name="Barry K."/>
            <person name="Brewer H.M."/>
            <person name="Purvine S.O."/>
            <person name="Wright A.T."/>
            <person name="Boxma B."/>
            <person name="Van Alen T."/>
            <person name="Hackstein J.H."/>
            <person name="Baker S.E."/>
            <person name="Grigoriev I.V."/>
            <person name="O'Malley M.A."/>
        </authorList>
    </citation>
    <scope>NUCLEOTIDE SEQUENCE [LARGE SCALE GENOMIC DNA]</scope>
    <source>
        <strain evidence="2 3">G1</strain>
    </source>
</reference>